<accession>A0ABW1L004</accession>
<dbReference type="PRINTS" id="PR00050">
    <property type="entry name" value="COLDSHOCK"/>
</dbReference>
<dbReference type="InterPro" id="IPR011129">
    <property type="entry name" value="CSD"/>
</dbReference>
<dbReference type="InterPro" id="IPR050181">
    <property type="entry name" value="Cold_shock_domain"/>
</dbReference>
<comment type="caution">
    <text evidence="2">The sequence shown here is derived from an EMBL/GenBank/DDBJ whole genome shotgun (WGS) entry which is preliminary data.</text>
</comment>
<keyword evidence="3" id="KW-1185">Reference proteome</keyword>
<evidence type="ECO:0000313" key="3">
    <source>
        <dbReference type="Proteomes" id="UP001596116"/>
    </source>
</evidence>
<dbReference type="PANTHER" id="PTHR11544">
    <property type="entry name" value="COLD SHOCK DOMAIN CONTAINING PROTEINS"/>
    <property type="match status" value="1"/>
</dbReference>
<sequence>MDERFDEPRDDDNSSNDDEERFTIKGVVKWFDPAKGYGFIITDDAEGDILIHSSCLKAAGLTTAREGSTVECEVVRRAKGLQAAKLLNIDETTAAALPTMAPIESQTPAGDFVRAQVKWFNRAKGFGFLTRGEGTEDIFVHMETLRRSGLGELQQGARVQVSFAAGSKGLLAIDVRPDQEN</sequence>
<dbReference type="Proteomes" id="UP001596116">
    <property type="component" value="Unassembled WGS sequence"/>
</dbReference>
<evidence type="ECO:0000259" key="1">
    <source>
        <dbReference type="PROSITE" id="PS51857"/>
    </source>
</evidence>
<name>A0ABW1L004_9PROT</name>
<dbReference type="InterPro" id="IPR012340">
    <property type="entry name" value="NA-bd_OB-fold"/>
</dbReference>
<dbReference type="EMBL" id="JBHPON010000002">
    <property type="protein sequence ID" value="MFC6036945.1"/>
    <property type="molecule type" value="Genomic_DNA"/>
</dbReference>
<dbReference type="InterPro" id="IPR002059">
    <property type="entry name" value="CSP_DNA-bd"/>
</dbReference>
<dbReference type="SUPFAM" id="SSF50249">
    <property type="entry name" value="Nucleic acid-binding proteins"/>
    <property type="match status" value="2"/>
</dbReference>
<evidence type="ECO:0000313" key="2">
    <source>
        <dbReference type="EMBL" id="MFC6036945.1"/>
    </source>
</evidence>
<proteinExistence type="predicted"/>
<dbReference type="Gene3D" id="2.40.50.140">
    <property type="entry name" value="Nucleic acid-binding proteins"/>
    <property type="match status" value="2"/>
</dbReference>
<dbReference type="Pfam" id="PF00313">
    <property type="entry name" value="CSD"/>
    <property type="match status" value="2"/>
</dbReference>
<dbReference type="PROSITE" id="PS51857">
    <property type="entry name" value="CSD_2"/>
    <property type="match status" value="2"/>
</dbReference>
<organism evidence="2 3">
    <name type="scientific">Hyphococcus aureus</name>
    <dbReference type="NCBI Taxonomy" id="2666033"/>
    <lineage>
        <taxon>Bacteria</taxon>
        <taxon>Pseudomonadati</taxon>
        <taxon>Pseudomonadota</taxon>
        <taxon>Alphaproteobacteria</taxon>
        <taxon>Parvularculales</taxon>
        <taxon>Parvularculaceae</taxon>
        <taxon>Hyphococcus</taxon>
    </lineage>
</organism>
<dbReference type="CDD" id="cd04458">
    <property type="entry name" value="CSP_CDS"/>
    <property type="match status" value="2"/>
</dbReference>
<reference evidence="2 3" key="1">
    <citation type="submission" date="2024-09" db="EMBL/GenBank/DDBJ databases">
        <authorList>
            <person name="Zhang Z.-H."/>
        </authorList>
    </citation>
    <scope>NUCLEOTIDE SEQUENCE [LARGE SCALE GENOMIC DNA]</scope>
    <source>
        <strain evidence="2 3">HHTR114</strain>
    </source>
</reference>
<dbReference type="RefSeq" id="WP_379881804.1">
    <property type="nucleotide sequence ID" value="NZ_JBHPON010000002.1"/>
</dbReference>
<feature type="domain" description="CSD" evidence="1">
    <location>
        <begin position="112"/>
        <end position="177"/>
    </location>
</feature>
<dbReference type="SMART" id="SM00357">
    <property type="entry name" value="CSP"/>
    <property type="match status" value="2"/>
</dbReference>
<feature type="domain" description="CSD" evidence="1">
    <location>
        <begin position="23"/>
        <end position="88"/>
    </location>
</feature>
<gene>
    <name evidence="2" type="ORF">ACFMB1_15420</name>
</gene>
<protein>
    <submittedName>
        <fullName evidence="2">Cold-shock protein</fullName>
    </submittedName>
</protein>